<dbReference type="AlphaFoldDB" id="A0A6A5Y4T4"/>
<protein>
    <submittedName>
        <fullName evidence="1">Uncharacterized protein</fullName>
    </submittedName>
</protein>
<sequence length="61" mass="6682">MTVNAHGTWDSKQPRTLLGSLVAIENLPLLESCDFPEPCEATCNQTASSAAFRSWVTNSER</sequence>
<proteinExistence type="predicted"/>
<keyword evidence="2" id="KW-1185">Reference proteome</keyword>
<organism evidence="1 2">
    <name type="scientific">Aaosphaeria arxii CBS 175.79</name>
    <dbReference type="NCBI Taxonomy" id="1450172"/>
    <lineage>
        <taxon>Eukaryota</taxon>
        <taxon>Fungi</taxon>
        <taxon>Dikarya</taxon>
        <taxon>Ascomycota</taxon>
        <taxon>Pezizomycotina</taxon>
        <taxon>Dothideomycetes</taxon>
        <taxon>Pleosporomycetidae</taxon>
        <taxon>Pleosporales</taxon>
        <taxon>Pleosporales incertae sedis</taxon>
        <taxon>Aaosphaeria</taxon>
    </lineage>
</organism>
<accession>A0A6A5Y4T4</accession>
<evidence type="ECO:0000313" key="2">
    <source>
        <dbReference type="Proteomes" id="UP000799778"/>
    </source>
</evidence>
<name>A0A6A5Y4T4_9PLEO</name>
<dbReference type="GeneID" id="54284705"/>
<dbReference type="RefSeq" id="XP_033388605.1">
    <property type="nucleotide sequence ID" value="XM_033527308.1"/>
</dbReference>
<gene>
    <name evidence="1" type="ORF">BU24DRAFT_419811</name>
</gene>
<dbReference type="EMBL" id="ML978067">
    <property type="protein sequence ID" value="KAF2020266.1"/>
    <property type="molecule type" value="Genomic_DNA"/>
</dbReference>
<dbReference type="Proteomes" id="UP000799778">
    <property type="component" value="Unassembled WGS sequence"/>
</dbReference>
<reference evidence="1" key="1">
    <citation type="journal article" date="2020" name="Stud. Mycol.">
        <title>101 Dothideomycetes genomes: a test case for predicting lifestyles and emergence of pathogens.</title>
        <authorList>
            <person name="Haridas S."/>
            <person name="Albert R."/>
            <person name="Binder M."/>
            <person name="Bloem J."/>
            <person name="Labutti K."/>
            <person name="Salamov A."/>
            <person name="Andreopoulos B."/>
            <person name="Baker S."/>
            <person name="Barry K."/>
            <person name="Bills G."/>
            <person name="Bluhm B."/>
            <person name="Cannon C."/>
            <person name="Castanera R."/>
            <person name="Culley D."/>
            <person name="Daum C."/>
            <person name="Ezra D."/>
            <person name="Gonzalez J."/>
            <person name="Henrissat B."/>
            <person name="Kuo A."/>
            <person name="Liang C."/>
            <person name="Lipzen A."/>
            <person name="Lutzoni F."/>
            <person name="Magnuson J."/>
            <person name="Mondo S."/>
            <person name="Nolan M."/>
            <person name="Ohm R."/>
            <person name="Pangilinan J."/>
            <person name="Park H.-J."/>
            <person name="Ramirez L."/>
            <person name="Alfaro M."/>
            <person name="Sun H."/>
            <person name="Tritt A."/>
            <person name="Yoshinaga Y."/>
            <person name="Zwiers L.-H."/>
            <person name="Turgeon B."/>
            <person name="Goodwin S."/>
            <person name="Spatafora J."/>
            <person name="Crous P."/>
            <person name="Grigoriev I."/>
        </authorList>
    </citation>
    <scope>NUCLEOTIDE SEQUENCE</scope>
    <source>
        <strain evidence="1">CBS 175.79</strain>
    </source>
</reference>
<evidence type="ECO:0000313" key="1">
    <source>
        <dbReference type="EMBL" id="KAF2020266.1"/>
    </source>
</evidence>